<dbReference type="WBParaSite" id="nRc.2.0.1.t41295-RA">
    <property type="protein sequence ID" value="nRc.2.0.1.t41295-RA"/>
    <property type="gene ID" value="nRc.2.0.1.g41295"/>
</dbReference>
<evidence type="ECO:0000313" key="2">
    <source>
        <dbReference type="WBParaSite" id="nRc.2.0.1.t41295-RA"/>
    </source>
</evidence>
<accession>A0A915KT48</accession>
<sequence length="134" mass="14862">MFCLSTTGNRIKKSFTRLKAIKVSTGRLAHSVYIHKYVPKIPIPTTCFSGSGSSLVNLGRDQDPGRTLSVTCVIPFPIIFCLLICKYIEYGTFYFPFSTVGMLQTGPSHRPNVQEICDRLEEIAAAINVNLNES</sequence>
<proteinExistence type="predicted"/>
<reference evidence="2" key="1">
    <citation type="submission" date="2022-11" db="UniProtKB">
        <authorList>
            <consortium name="WormBaseParasite"/>
        </authorList>
    </citation>
    <scope>IDENTIFICATION</scope>
</reference>
<dbReference type="AlphaFoldDB" id="A0A915KT48"/>
<keyword evidence="1" id="KW-1185">Reference proteome</keyword>
<name>A0A915KT48_ROMCU</name>
<protein>
    <submittedName>
        <fullName evidence="2">Uncharacterized protein</fullName>
    </submittedName>
</protein>
<organism evidence="1 2">
    <name type="scientific">Romanomermis culicivorax</name>
    <name type="common">Nematode worm</name>
    <dbReference type="NCBI Taxonomy" id="13658"/>
    <lineage>
        <taxon>Eukaryota</taxon>
        <taxon>Metazoa</taxon>
        <taxon>Ecdysozoa</taxon>
        <taxon>Nematoda</taxon>
        <taxon>Enoplea</taxon>
        <taxon>Dorylaimia</taxon>
        <taxon>Mermithida</taxon>
        <taxon>Mermithoidea</taxon>
        <taxon>Mermithidae</taxon>
        <taxon>Romanomermis</taxon>
    </lineage>
</organism>
<dbReference type="Proteomes" id="UP000887565">
    <property type="component" value="Unplaced"/>
</dbReference>
<evidence type="ECO:0000313" key="1">
    <source>
        <dbReference type="Proteomes" id="UP000887565"/>
    </source>
</evidence>